<keyword evidence="1" id="KW-0472">Membrane</keyword>
<keyword evidence="1" id="KW-0812">Transmembrane</keyword>
<dbReference type="AlphaFoldDB" id="A0A5N6XSL8"/>
<sequence length="114" mass="13570">MPFVICFVILPVGVQRLPLLTVMRVATYPYLYAIFCILFDKRSRTIICTLLFLLSLSYWYWNWRSTNPYREKISITTFLTEAVFNGFPIEVIICFLFTMCYKSILSFYIIWCGK</sequence>
<feature type="transmembrane region" description="Helical" evidence="1">
    <location>
        <begin position="87"/>
        <end position="111"/>
    </location>
</feature>
<proteinExistence type="predicted"/>
<evidence type="ECO:0000256" key="1">
    <source>
        <dbReference type="SAM" id="Phobius"/>
    </source>
</evidence>
<dbReference type="EMBL" id="ML737211">
    <property type="protein sequence ID" value="KAE8335693.1"/>
    <property type="molecule type" value="Genomic_DNA"/>
</dbReference>
<reference evidence="2" key="1">
    <citation type="submission" date="2019-04" db="EMBL/GenBank/DDBJ databases">
        <title>Friends and foes A comparative genomics study of 23 Aspergillus species from section Flavi.</title>
        <authorList>
            <consortium name="DOE Joint Genome Institute"/>
            <person name="Kjaerbolling I."/>
            <person name="Vesth T."/>
            <person name="Frisvad J.C."/>
            <person name="Nybo J.L."/>
            <person name="Theobald S."/>
            <person name="Kildgaard S."/>
            <person name="Isbrandt T."/>
            <person name="Kuo A."/>
            <person name="Sato A."/>
            <person name="Lyhne E.K."/>
            <person name="Kogle M.E."/>
            <person name="Wiebenga A."/>
            <person name="Kun R.S."/>
            <person name="Lubbers R.J."/>
            <person name="Makela M.R."/>
            <person name="Barry K."/>
            <person name="Chovatia M."/>
            <person name="Clum A."/>
            <person name="Daum C."/>
            <person name="Haridas S."/>
            <person name="He G."/>
            <person name="LaButti K."/>
            <person name="Lipzen A."/>
            <person name="Mondo S."/>
            <person name="Riley R."/>
            <person name="Salamov A."/>
            <person name="Simmons B.A."/>
            <person name="Magnuson J.K."/>
            <person name="Henrissat B."/>
            <person name="Mortensen U.H."/>
            <person name="Larsen T.O."/>
            <person name="Devries R.P."/>
            <person name="Grigoriev I.V."/>
            <person name="Machida M."/>
            <person name="Baker S.E."/>
            <person name="Andersen M.R."/>
        </authorList>
    </citation>
    <scope>NUCLEOTIDE SEQUENCE</scope>
    <source>
        <strain evidence="2">CBS 117612</strain>
    </source>
</reference>
<accession>A0A5N6XSL8</accession>
<feature type="transmembrane region" description="Helical" evidence="1">
    <location>
        <begin position="17"/>
        <end position="38"/>
    </location>
</feature>
<gene>
    <name evidence="2" type="ORF">BDV24DRAFT_143294</name>
</gene>
<dbReference type="Proteomes" id="UP000325558">
    <property type="component" value="Unassembled WGS sequence"/>
</dbReference>
<protein>
    <submittedName>
        <fullName evidence="2">Uncharacterized protein</fullName>
    </submittedName>
</protein>
<keyword evidence="1" id="KW-1133">Transmembrane helix</keyword>
<name>A0A5N6XSL8_9EURO</name>
<organism evidence="2">
    <name type="scientific">Aspergillus arachidicola</name>
    <dbReference type="NCBI Taxonomy" id="656916"/>
    <lineage>
        <taxon>Eukaryota</taxon>
        <taxon>Fungi</taxon>
        <taxon>Dikarya</taxon>
        <taxon>Ascomycota</taxon>
        <taxon>Pezizomycotina</taxon>
        <taxon>Eurotiomycetes</taxon>
        <taxon>Eurotiomycetidae</taxon>
        <taxon>Eurotiales</taxon>
        <taxon>Aspergillaceae</taxon>
        <taxon>Aspergillus</taxon>
        <taxon>Aspergillus subgen. Circumdati</taxon>
    </lineage>
</organism>
<evidence type="ECO:0000313" key="2">
    <source>
        <dbReference type="EMBL" id="KAE8335693.1"/>
    </source>
</evidence>
<feature type="transmembrane region" description="Helical" evidence="1">
    <location>
        <begin position="45"/>
        <end position="61"/>
    </location>
</feature>